<protein>
    <submittedName>
        <fullName evidence="1">Uncharacterized protein</fullName>
    </submittedName>
</protein>
<reference evidence="2" key="1">
    <citation type="submission" date="2016-05" db="EMBL/GenBank/DDBJ databases">
        <title>Comparative genomics of biotechnologically important yeasts.</title>
        <authorList>
            <consortium name="DOE Joint Genome Institute"/>
            <person name="Riley R."/>
            <person name="Haridas S."/>
            <person name="Wolfe K.H."/>
            <person name="Lopes M.R."/>
            <person name="Hittinger C.T."/>
            <person name="Goker M."/>
            <person name="Salamov A."/>
            <person name="Wisecaver J."/>
            <person name="Long T.M."/>
            <person name="Aerts A.L."/>
            <person name="Barry K."/>
            <person name="Choi C."/>
            <person name="Clum A."/>
            <person name="Coughlan A.Y."/>
            <person name="Deshpande S."/>
            <person name="Douglass A.P."/>
            <person name="Hanson S.J."/>
            <person name="Klenk H.-P."/>
            <person name="Labutti K."/>
            <person name="Lapidus A."/>
            <person name="Lindquist E."/>
            <person name="Lipzen A."/>
            <person name="Meier-Kolthoff J.P."/>
            <person name="Ohm R.A."/>
            <person name="Otillar R.P."/>
            <person name="Pangilinan J."/>
            <person name="Peng Y."/>
            <person name="Rokas A."/>
            <person name="Rosa C.A."/>
            <person name="Scheuner C."/>
            <person name="Sibirny A.A."/>
            <person name="Slot J.C."/>
            <person name="Stielow J.B."/>
            <person name="Sun H."/>
            <person name="Kurtzman C.P."/>
            <person name="Blackwell M."/>
            <person name="Grigoriev I.V."/>
            <person name="Jeffries T.W."/>
        </authorList>
    </citation>
    <scope>NUCLEOTIDE SEQUENCE [LARGE SCALE GENOMIC DNA]</scope>
    <source>
        <strain evidence="2">NRRL Y-2460</strain>
    </source>
</reference>
<name>A0A1E4U0F2_PACTA</name>
<accession>A0A1E4U0F2</accession>
<gene>
    <name evidence="1" type="ORF">PACTADRAFT_22064</name>
</gene>
<feature type="non-terminal residue" evidence="1">
    <location>
        <position position="1"/>
    </location>
</feature>
<organism evidence="1 2">
    <name type="scientific">Pachysolen tannophilus NRRL Y-2460</name>
    <dbReference type="NCBI Taxonomy" id="669874"/>
    <lineage>
        <taxon>Eukaryota</taxon>
        <taxon>Fungi</taxon>
        <taxon>Dikarya</taxon>
        <taxon>Ascomycota</taxon>
        <taxon>Saccharomycotina</taxon>
        <taxon>Pichiomycetes</taxon>
        <taxon>Pachysolenaceae</taxon>
        <taxon>Pachysolen</taxon>
    </lineage>
</organism>
<proteinExistence type="predicted"/>
<evidence type="ECO:0000313" key="2">
    <source>
        <dbReference type="Proteomes" id="UP000094236"/>
    </source>
</evidence>
<dbReference type="EMBL" id="KV454012">
    <property type="protein sequence ID" value="ODV97470.1"/>
    <property type="molecule type" value="Genomic_DNA"/>
</dbReference>
<dbReference type="Pfam" id="PF11951">
    <property type="entry name" value="Fungal_trans_2"/>
    <property type="match status" value="1"/>
</dbReference>
<dbReference type="OrthoDB" id="4026328at2759"/>
<sequence length="232" mass="26937">EFKYIYEISVQEHDSLAYKNWKRLFKIYGRISHLSNLLRVAKCGNGSEISSNINDYGVMHEDSLARVLSEAKDLEQQLDLVTISTESAESDTEASFTPIENLFLFSKEVCYLFISQLIYNNNSSSTATILAVRRSLPILTEIFKSYLDEQNEDFNFYLILPIFVFGCDLIGDNYRKWFVENLYDIYEIRKSEKFLTIIKLTQKVWTLNQNGMTYVNWCEIAEADGLVLPAYV</sequence>
<feature type="non-terminal residue" evidence="1">
    <location>
        <position position="232"/>
    </location>
</feature>
<dbReference type="AlphaFoldDB" id="A0A1E4U0F2"/>
<keyword evidence="2" id="KW-1185">Reference proteome</keyword>
<dbReference type="InterPro" id="IPR021858">
    <property type="entry name" value="Fun_TF"/>
</dbReference>
<dbReference type="Proteomes" id="UP000094236">
    <property type="component" value="Unassembled WGS sequence"/>
</dbReference>
<evidence type="ECO:0000313" key="1">
    <source>
        <dbReference type="EMBL" id="ODV97470.1"/>
    </source>
</evidence>